<gene>
    <name evidence="8" type="primary">lnt</name>
    <name evidence="10" type="ORF">FHR80_000799</name>
</gene>
<keyword evidence="4 8" id="KW-0812">Transmembrane</keyword>
<feature type="transmembrane region" description="Helical" evidence="8">
    <location>
        <begin position="192"/>
        <end position="210"/>
    </location>
</feature>
<dbReference type="PROSITE" id="PS50263">
    <property type="entry name" value="CN_HYDROLASE"/>
    <property type="match status" value="1"/>
</dbReference>
<comment type="catalytic activity">
    <reaction evidence="8">
        <text>N-terminal S-1,2-diacyl-sn-glyceryl-L-cysteinyl-[lipoprotein] + a glycerophospholipid = N-acyl-S-1,2-diacyl-sn-glyceryl-L-cysteinyl-[lipoprotein] + a 2-acyl-sn-glycero-3-phospholipid + H(+)</text>
        <dbReference type="Rhea" id="RHEA:48228"/>
        <dbReference type="Rhea" id="RHEA-COMP:14681"/>
        <dbReference type="Rhea" id="RHEA-COMP:14684"/>
        <dbReference type="ChEBI" id="CHEBI:15378"/>
        <dbReference type="ChEBI" id="CHEBI:136912"/>
        <dbReference type="ChEBI" id="CHEBI:140656"/>
        <dbReference type="ChEBI" id="CHEBI:140657"/>
        <dbReference type="ChEBI" id="CHEBI:140660"/>
        <dbReference type="EC" id="2.3.1.269"/>
    </reaction>
</comment>
<comment type="caution">
    <text evidence="10">The sequence shown here is derived from an EMBL/GenBank/DDBJ whole genome shotgun (WGS) entry which is preliminary data.</text>
</comment>
<organism evidence="10 11">
    <name type="scientific">Cellulomonas cellasea</name>
    <dbReference type="NCBI Taxonomy" id="43670"/>
    <lineage>
        <taxon>Bacteria</taxon>
        <taxon>Bacillati</taxon>
        <taxon>Actinomycetota</taxon>
        <taxon>Actinomycetes</taxon>
        <taxon>Micrococcales</taxon>
        <taxon>Cellulomonadaceae</taxon>
        <taxon>Cellulomonas</taxon>
    </lineage>
</organism>
<evidence type="ECO:0000256" key="8">
    <source>
        <dbReference type="HAMAP-Rule" id="MF_01148"/>
    </source>
</evidence>
<evidence type="ECO:0000313" key="10">
    <source>
        <dbReference type="EMBL" id="MBB2921905.1"/>
    </source>
</evidence>
<protein>
    <recommendedName>
        <fullName evidence="8">Apolipoprotein N-acyltransferase</fullName>
        <shortName evidence="8">ALP N-acyltransferase</shortName>
        <ecNumber evidence="8">2.3.1.269</ecNumber>
    </recommendedName>
</protein>
<keyword evidence="6 8" id="KW-0472">Membrane</keyword>
<evidence type="ECO:0000259" key="9">
    <source>
        <dbReference type="PROSITE" id="PS50263"/>
    </source>
</evidence>
<proteinExistence type="inferred from homology"/>
<dbReference type="EC" id="2.3.1.269" evidence="8"/>
<dbReference type="InterPro" id="IPR004563">
    <property type="entry name" value="Apolipo_AcylTrfase"/>
</dbReference>
<feature type="transmembrane region" description="Helical" evidence="8">
    <location>
        <begin position="55"/>
        <end position="73"/>
    </location>
</feature>
<keyword evidence="7 8" id="KW-0012">Acyltransferase</keyword>
<evidence type="ECO:0000256" key="7">
    <source>
        <dbReference type="ARBA" id="ARBA00023315"/>
    </source>
</evidence>
<dbReference type="NCBIfam" id="TIGR00546">
    <property type="entry name" value="lnt"/>
    <property type="match status" value="1"/>
</dbReference>
<feature type="transmembrane region" description="Helical" evidence="8">
    <location>
        <begin position="156"/>
        <end position="180"/>
    </location>
</feature>
<dbReference type="UniPathway" id="UPA00666"/>
<evidence type="ECO:0000256" key="4">
    <source>
        <dbReference type="ARBA" id="ARBA00022692"/>
    </source>
</evidence>
<dbReference type="PANTHER" id="PTHR38686">
    <property type="entry name" value="APOLIPOPROTEIN N-ACYLTRANSFERASE"/>
    <property type="match status" value="1"/>
</dbReference>
<feature type="transmembrane region" description="Helical" evidence="8">
    <location>
        <begin position="32"/>
        <end position="48"/>
    </location>
</feature>
<evidence type="ECO:0000256" key="3">
    <source>
        <dbReference type="ARBA" id="ARBA00022679"/>
    </source>
</evidence>
<dbReference type="InterPro" id="IPR036526">
    <property type="entry name" value="C-N_Hydrolase_sf"/>
</dbReference>
<dbReference type="Pfam" id="PF00795">
    <property type="entry name" value="CN_hydrolase"/>
    <property type="match status" value="1"/>
</dbReference>
<keyword evidence="3 8" id="KW-0808">Transferase</keyword>
<dbReference type="EMBL" id="JACHVX010000001">
    <property type="protein sequence ID" value="MBB2921905.1"/>
    <property type="molecule type" value="Genomic_DNA"/>
</dbReference>
<dbReference type="GO" id="GO:0042158">
    <property type="term" value="P:lipoprotein biosynthetic process"/>
    <property type="evidence" value="ECO:0007669"/>
    <property type="project" value="UniProtKB-UniRule"/>
</dbReference>
<dbReference type="InterPro" id="IPR045378">
    <property type="entry name" value="LNT_N"/>
</dbReference>
<name>A0A7W4UE03_9CELL</name>
<feature type="domain" description="CN hydrolase" evidence="9">
    <location>
        <begin position="224"/>
        <end position="475"/>
    </location>
</feature>
<dbReference type="Proteomes" id="UP000518206">
    <property type="component" value="Unassembled WGS sequence"/>
</dbReference>
<dbReference type="Gene3D" id="3.60.110.10">
    <property type="entry name" value="Carbon-nitrogen hydrolase"/>
    <property type="match status" value="1"/>
</dbReference>
<accession>A0A7W4UE03</accession>
<evidence type="ECO:0000256" key="1">
    <source>
        <dbReference type="ARBA" id="ARBA00004651"/>
    </source>
</evidence>
<dbReference type="CDD" id="cd07571">
    <property type="entry name" value="ALP_N-acyl_transferase"/>
    <property type="match status" value="1"/>
</dbReference>
<dbReference type="PANTHER" id="PTHR38686:SF1">
    <property type="entry name" value="APOLIPOPROTEIN N-ACYLTRANSFERASE"/>
    <property type="match status" value="1"/>
</dbReference>
<dbReference type="RefSeq" id="WP_183294839.1">
    <property type="nucleotide sequence ID" value="NZ_JACHVX010000001.1"/>
</dbReference>
<dbReference type="GO" id="GO:0005886">
    <property type="term" value="C:plasma membrane"/>
    <property type="evidence" value="ECO:0007669"/>
    <property type="project" value="UniProtKB-SubCell"/>
</dbReference>
<evidence type="ECO:0000313" key="11">
    <source>
        <dbReference type="Proteomes" id="UP000518206"/>
    </source>
</evidence>
<dbReference type="Pfam" id="PF20154">
    <property type="entry name" value="LNT_N"/>
    <property type="match status" value="1"/>
</dbReference>
<dbReference type="HAMAP" id="MF_01148">
    <property type="entry name" value="Lnt"/>
    <property type="match status" value="1"/>
</dbReference>
<comment type="subcellular location">
    <subcellularLocation>
        <location evidence="1 8">Cell membrane</location>
        <topology evidence="1 8">Multi-pass membrane protein</topology>
    </subcellularLocation>
</comment>
<keyword evidence="5 8" id="KW-1133">Transmembrane helix</keyword>
<comment type="pathway">
    <text evidence="8">Protein modification; lipoprotein biosynthesis (N-acyl transfer).</text>
</comment>
<sequence length="521" mass="54805">MPAREPSRVLSLVLAALGGALAWAAFPDLGWWGTAYLAVAALFLAMRRDSARWNALLGLVWGLVFFLPHIAWADYAVGPVPWVALSVLEAGFVALFGAAWSWARRGNAVWRSAGLQTVVFVVLWVAVEELRSAWPFGGFPWGRLAFSQADSPVLAYASWGGAPLLSLLTATIGVSLALGLLAARRLAVGSTALRVGAALAVVVGGLLVPLPSGAEAGRLVVGAVQGNVPTPGLDAFAQQREVLHNHAVGTHALLEQVEPGELDLVLWPENGTDVDPQVDADAADEIDAAAQAVGAPMLVGTVEYPESGGRYNTAVLWEPAQGVVATYSKQHPAPFAEYIPLRSLVRPFSSAVDLVRNDMLPGTKVGLVPLESERLGRVVGIGDVICFEVAYDQLPRDAVRAGAELLVVQTNNASFGYTAESTQQLAMSRVRAVEHGRATVQISTVGVSGVIQPNGVVSGRTGLFTAEQLVASLPLRESLTLASRLGAWPAWVVDALALCVVVTGTAGARRLRRGERPDGVG</sequence>
<evidence type="ECO:0000256" key="6">
    <source>
        <dbReference type="ARBA" id="ARBA00023136"/>
    </source>
</evidence>
<dbReference type="InterPro" id="IPR003010">
    <property type="entry name" value="C-N_Hydrolase"/>
</dbReference>
<dbReference type="GO" id="GO:0016410">
    <property type="term" value="F:N-acyltransferase activity"/>
    <property type="evidence" value="ECO:0007669"/>
    <property type="project" value="UniProtKB-UniRule"/>
</dbReference>
<keyword evidence="10" id="KW-0449">Lipoprotein</keyword>
<feature type="transmembrane region" description="Helical" evidence="8">
    <location>
        <begin position="108"/>
        <end position="127"/>
    </location>
</feature>
<comment type="function">
    <text evidence="8">Catalyzes the phospholipid dependent N-acylation of the N-terminal cysteine of apolipoprotein, the last step in lipoprotein maturation.</text>
</comment>
<dbReference type="SUPFAM" id="SSF56317">
    <property type="entry name" value="Carbon-nitrogen hydrolase"/>
    <property type="match status" value="1"/>
</dbReference>
<feature type="transmembrane region" description="Helical" evidence="8">
    <location>
        <begin position="79"/>
        <end position="101"/>
    </location>
</feature>
<evidence type="ECO:0000256" key="5">
    <source>
        <dbReference type="ARBA" id="ARBA00022989"/>
    </source>
</evidence>
<reference evidence="10 11" key="2">
    <citation type="submission" date="2020-08" db="EMBL/GenBank/DDBJ databases">
        <authorList>
            <person name="Partida-Martinez L."/>
            <person name="Huntemann M."/>
            <person name="Clum A."/>
            <person name="Wang J."/>
            <person name="Palaniappan K."/>
            <person name="Ritter S."/>
            <person name="Chen I.-M."/>
            <person name="Stamatis D."/>
            <person name="Reddy T."/>
            <person name="O'Malley R."/>
            <person name="Daum C."/>
            <person name="Shapiro N."/>
            <person name="Ivanova N."/>
            <person name="Kyrpides N."/>
            <person name="Woyke T."/>
        </authorList>
    </citation>
    <scope>NUCLEOTIDE SEQUENCE [LARGE SCALE GENOMIC DNA]</scope>
    <source>
        <strain evidence="10 11">RAS26</strain>
    </source>
</reference>
<dbReference type="AlphaFoldDB" id="A0A7W4UE03"/>
<reference evidence="10 11" key="1">
    <citation type="submission" date="2020-08" db="EMBL/GenBank/DDBJ databases">
        <title>The Agave Microbiome: Exploring the role of microbial communities in plant adaptations to desert environments.</title>
        <authorList>
            <person name="Partida-Martinez L.P."/>
        </authorList>
    </citation>
    <scope>NUCLEOTIDE SEQUENCE [LARGE SCALE GENOMIC DNA]</scope>
    <source>
        <strain evidence="10 11">RAS26</strain>
    </source>
</reference>
<keyword evidence="2 8" id="KW-1003">Cell membrane</keyword>
<comment type="similarity">
    <text evidence="8">Belongs to the CN hydrolase family. Apolipoprotein N-acyltransferase subfamily.</text>
</comment>
<evidence type="ECO:0000256" key="2">
    <source>
        <dbReference type="ARBA" id="ARBA00022475"/>
    </source>
</evidence>